<organism evidence="3 5">
    <name type="scientific">Parabacteroides merdae</name>
    <dbReference type="NCBI Taxonomy" id="46503"/>
    <lineage>
        <taxon>Bacteria</taxon>
        <taxon>Pseudomonadati</taxon>
        <taxon>Bacteroidota</taxon>
        <taxon>Bacteroidia</taxon>
        <taxon>Bacteroidales</taxon>
        <taxon>Tannerellaceae</taxon>
        <taxon>Parabacteroides</taxon>
    </lineage>
</organism>
<dbReference type="EMBL" id="QSUP01000001">
    <property type="protein sequence ID" value="RGN54418.1"/>
    <property type="molecule type" value="Genomic_DNA"/>
</dbReference>
<dbReference type="Proteomes" id="UP000261088">
    <property type="component" value="Unassembled WGS sequence"/>
</dbReference>
<dbReference type="EMBL" id="QRKC01000002">
    <property type="protein sequence ID" value="RHH78684.1"/>
    <property type="molecule type" value="Genomic_DNA"/>
</dbReference>
<evidence type="ECO:0000313" key="5">
    <source>
        <dbReference type="Proteomes" id="UP000283732"/>
    </source>
</evidence>
<dbReference type="Proteomes" id="UP000283732">
    <property type="component" value="Unassembled WGS sequence"/>
</dbReference>
<accession>A0A3R6HMJ2</accession>
<evidence type="ECO:0000313" key="4">
    <source>
        <dbReference type="Proteomes" id="UP000261088"/>
    </source>
</evidence>
<evidence type="ECO:0000313" key="6">
    <source>
        <dbReference type="Proteomes" id="UP000285173"/>
    </source>
</evidence>
<dbReference type="AlphaFoldDB" id="A0A3R6HMJ2"/>
<comment type="caution">
    <text evidence="3">The sequence shown here is derived from an EMBL/GenBank/DDBJ whole genome shotgun (WGS) entry which is preliminary data.</text>
</comment>
<reference evidence="4 5" key="1">
    <citation type="submission" date="2018-08" db="EMBL/GenBank/DDBJ databases">
        <title>A genome reference for cultivated species of the human gut microbiota.</title>
        <authorList>
            <person name="Zou Y."/>
            <person name="Xue W."/>
            <person name="Luo G."/>
        </authorList>
    </citation>
    <scope>NUCLEOTIDE SEQUENCE [LARGE SCALE GENOMIC DNA]</scope>
    <source>
        <strain evidence="3 5">AM16-50</strain>
        <strain evidence="2 6">AM50-15</strain>
        <strain evidence="1 4">OM05-11AA</strain>
    </source>
</reference>
<name>A0A3R6HMJ2_9BACT</name>
<dbReference type="EMBL" id="QSEF01000039">
    <property type="protein sequence ID" value="RGZ43312.1"/>
    <property type="molecule type" value="Genomic_DNA"/>
</dbReference>
<gene>
    <name evidence="3" type="ORF">DW191_08535</name>
    <name evidence="2" type="ORF">DW986_18410</name>
    <name evidence="1" type="ORF">DXB61_01785</name>
</gene>
<proteinExistence type="predicted"/>
<dbReference type="Proteomes" id="UP000285173">
    <property type="component" value="Unassembled WGS sequence"/>
</dbReference>
<evidence type="ECO:0000313" key="3">
    <source>
        <dbReference type="EMBL" id="RHH78684.1"/>
    </source>
</evidence>
<protein>
    <submittedName>
        <fullName evidence="3">Uncharacterized protein</fullName>
    </submittedName>
</protein>
<evidence type="ECO:0000313" key="2">
    <source>
        <dbReference type="EMBL" id="RGZ43312.1"/>
    </source>
</evidence>
<sequence>MVIAKVLDGFVDDSFMNEGIIPHSCPKCLQIFKRIVNPEFTISPKKLVISDIQKIGIVLFLKISKYSVYRTSIQTWCSSRFNLPVIIILNRKKFIQSIRIIRVLNSLPLV</sequence>
<evidence type="ECO:0000313" key="1">
    <source>
        <dbReference type="EMBL" id="RGN54418.1"/>
    </source>
</evidence>